<evidence type="ECO:0008006" key="6">
    <source>
        <dbReference type="Google" id="ProtNLM"/>
    </source>
</evidence>
<feature type="compositionally biased region" description="Polar residues" evidence="2">
    <location>
        <begin position="298"/>
        <end position="308"/>
    </location>
</feature>
<feature type="chain" id="PRO_5046217017" description="Reticulocyte-binding protein 2 a" evidence="3">
    <location>
        <begin position="20"/>
        <end position="400"/>
    </location>
</feature>
<sequence length="400" mass="45929">MHYCLKVLVLVVAVVGTFGGVEVEGKPQPDPLSNQQQLRRRGNNRGRPGPEPVEEATPGVVDPLPVETTEPIFDPKAAQLGKSLDERQKQLETYEKNLKVREEELERVKDAFYEREKVLEDREYALDGRDEDLDDRGRSIDKQVLETDKRLKEREDRIATREKLLNDRESEMLKLAEAREQEIDRLTKERENAAELREKALEDRERALLEREKRVADREERVHKRMEANRKRFQRRRELRQIDERIGAVGAKGELITSTLKTDVLTSQATTNHPRRVVEMVTFRKVTSAPREEVTAGSPVTTSLSTDENTQVTDAVSYESAKETVTSRPMKGDTATGIVPTEYSQPPENSLVPEVSTLKKRKGGKRRARQRRQGHEHHRKHKVRKVVKKIESDATPTVSQ</sequence>
<feature type="signal peptide" evidence="3">
    <location>
        <begin position="1"/>
        <end position="19"/>
    </location>
</feature>
<evidence type="ECO:0000256" key="2">
    <source>
        <dbReference type="SAM" id="MobiDB-lite"/>
    </source>
</evidence>
<feature type="compositionally biased region" description="Basic residues" evidence="2">
    <location>
        <begin position="358"/>
        <end position="387"/>
    </location>
</feature>
<evidence type="ECO:0000313" key="4">
    <source>
        <dbReference type="EMBL" id="CAL8123855.1"/>
    </source>
</evidence>
<feature type="region of interest" description="Disordered" evidence="2">
    <location>
        <begin position="22"/>
        <end position="65"/>
    </location>
</feature>
<organism evidence="4 5">
    <name type="scientific">Orchesella dallaii</name>
    <dbReference type="NCBI Taxonomy" id="48710"/>
    <lineage>
        <taxon>Eukaryota</taxon>
        <taxon>Metazoa</taxon>
        <taxon>Ecdysozoa</taxon>
        <taxon>Arthropoda</taxon>
        <taxon>Hexapoda</taxon>
        <taxon>Collembola</taxon>
        <taxon>Entomobryomorpha</taxon>
        <taxon>Entomobryoidea</taxon>
        <taxon>Orchesellidae</taxon>
        <taxon>Orchesellinae</taxon>
        <taxon>Orchesella</taxon>
    </lineage>
</organism>
<feature type="region of interest" description="Disordered" evidence="2">
    <location>
        <begin position="289"/>
        <end position="308"/>
    </location>
</feature>
<evidence type="ECO:0000256" key="1">
    <source>
        <dbReference type="SAM" id="Coils"/>
    </source>
</evidence>
<dbReference type="EMBL" id="CAXLJM020000068">
    <property type="protein sequence ID" value="CAL8123855.1"/>
    <property type="molecule type" value="Genomic_DNA"/>
</dbReference>
<protein>
    <recommendedName>
        <fullName evidence="6">Reticulocyte-binding protein 2 a</fullName>
    </recommendedName>
</protein>
<evidence type="ECO:0000313" key="5">
    <source>
        <dbReference type="Proteomes" id="UP001642540"/>
    </source>
</evidence>
<evidence type="ECO:0000256" key="3">
    <source>
        <dbReference type="SAM" id="SignalP"/>
    </source>
</evidence>
<reference evidence="4 5" key="1">
    <citation type="submission" date="2024-08" db="EMBL/GenBank/DDBJ databases">
        <authorList>
            <person name="Cucini C."/>
            <person name="Frati F."/>
        </authorList>
    </citation>
    <scope>NUCLEOTIDE SEQUENCE [LARGE SCALE GENOMIC DNA]</scope>
</reference>
<accession>A0ABP1REI1</accession>
<gene>
    <name evidence="4" type="ORF">ODALV1_LOCUS20347</name>
</gene>
<name>A0ABP1REI1_9HEXA</name>
<feature type="coiled-coil region" evidence="1">
    <location>
        <begin position="161"/>
        <end position="236"/>
    </location>
</feature>
<dbReference type="Proteomes" id="UP001642540">
    <property type="component" value="Unassembled WGS sequence"/>
</dbReference>
<keyword evidence="3" id="KW-0732">Signal</keyword>
<keyword evidence="1" id="KW-0175">Coiled coil</keyword>
<feature type="region of interest" description="Disordered" evidence="2">
    <location>
        <begin position="322"/>
        <end position="400"/>
    </location>
</feature>
<proteinExistence type="predicted"/>
<comment type="caution">
    <text evidence="4">The sequence shown here is derived from an EMBL/GenBank/DDBJ whole genome shotgun (WGS) entry which is preliminary data.</text>
</comment>
<feature type="coiled-coil region" evidence="1">
    <location>
        <begin position="77"/>
        <end position="111"/>
    </location>
</feature>
<keyword evidence="5" id="KW-1185">Reference proteome</keyword>